<proteinExistence type="inferred from homology"/>
<organism evidence="9 10">
    <name type="scientific">Nocardiopsis coralli</name>
    <dbReference type="NCBI Taxonomy" id="2772213"/>
    <lineage>
        <taxon>Bacteria</taxon>
        <taxon>Bacillati</taxon>
        <taxon>Actinomycetota</taxon>
        <taxon>Actinomycetes</taxon>
        <taxon>Streptosporangiales</taxon>
        <taxon>Nocardiopsidaceae</taxon>
        <taxon>Nocardiopsis</taxon>
    </lineage>
</organism>
<keyword evidence="6 7" id="KW-0472">Membrane</keyword>
<protein>
    <submittedName>
        <fullName evidence="9">ABC transporter permease</fullName>
    </submittedName>
</protein>
<accession>A0ABR9P2Z4</accession>
<dbReference type="Gene3D" id="1.10.3720.10">
    <property type="entry name" value="MetI-like"/>
    <property type="match status" value="1"/>
</dbReference>
<dbReference type="PANTHER" id="PTHR43163">
    <property type="entry name" value="DIPEPTIDE TRANSPORT SYSTEM PERMEASE PROTEIN DPPB-RELATED"/>
    <property type="match status" value="1"/>
</dbReference>
<evidence type="ECO:0000256" key="1">
    <source>
        <dbReference type="ARBA" id="ARBA00004651"/>
    </source>
</evidence>
<dbReference type="InterPro" id="IPR000515">
    <property type="entry name" value="MetI-like"/>
</dbReference>
<dbReference type="InterPro" id="IPR035906">
    <property type="entry name" value="MetI-like_sf"/>
</dbReference>
<dbReference type="CDD" id="cd06261">
    <property type="entry name" value="TM_PBP2"/>
    <property type="match status" value="1"/>
</dbReference>
<evidence type="ECO:0000256" key="4">
    <source>
        <dbReference type="ARBA" id="ARBA00022692"/>
    </source>
</evidence>
<feature type="transmembrane region" description="Helical" evidence="7">
    <location>
        <begin position="28"/>
        <end position="50"/>
    </location>
</feature>
<feature type="transmembrane region" description="Helical" evidence="7">
    <location>
        <begin position="205"/>
        <end position="228"/>
    </location>
</feature>
<feature type="transmembrane region" description="Helical" evidence="7">
    <location>
        <begin position="161"/>
        <end position="185"/>
    </location>
</feature>
<dbReference type="PANTHER" id="PTHR43163:SF9">
    <property type="entry name" value="ABC TRANSPORTER PERMEASE PROTEIN"/>
    <property type="match status" value="1"/>
</dbReference>
<feature type="transmembrane region" description="Helical" evidence="7">
    <location>
        <begin position="307"/>
        <end position="328"/>
    </location>
</feature>
<keyword evidence="3" id="KW-1003">Cell membrane</keyword>
<evidence type="ECO:0000313" key="10">
    <source>
        <dbReference type="Proteomes" id="UP000806528"/>
    </source>
</evidence>
<dbReference type="Pfam" id="PF00528">
    <property type="entry name" value="BPD_transp_1"/>
    <property type="match status" value="1"/>
</dbReference>
<feature type="transmembrane region" description="Helical" evidence="7">
    <location>
        <begin position="279"/>
        <end position="300"/>
    </location>
</feature>
<comment type="similarity">
    <text evidence="7">Belongs to the binding-protein-dependent transport system permease family.</text>
</comment>
<feature type="domain" description="ABC transmembrane type-1" evidence="8">
    <location>
        <begin position="121"/>
        <end position="328"/>
    </location>
</feature>
<dbReference type="Proteomes" id="UP000806528">
    <property type="component" value="Unassembled WGS sequence"/>
</dbReference>
<keyword evidence="2 7" id="KW-0813">Transport</keyword>
<evidence type="ECO:0000256" key="7">
    <source>
        <dbReference type="RuleBase" id="RU363032"/>
    </source>
</evidence>
<keyword evidence="10" id="KW-1185">Reference proteome</keyword>
<sequence>MSAVPGGRTHAGRRTLWRDRRGDLLRLLLRRAAVAVPVLAGLSVLVFLLADRSPFDPLAAHLGAGYQQSSAGQREELSSALGLDAPWWQAWGAWVVDLFRGDAGWSRVYAMPVAEVFAGRLPWTLLLSGTAMAVAVPAALACGTAAGLAPGGRTDRAITRMGVFVQAVPPFVVALGAVTVFAVLLRWAPVAGAAEPGEGYTAAGVLSHLVLPATTLALTQLPWMLLAVRTAVARAVASEPVRAARARGLSRRRTVTGHVLPMSLAPLVTIVGARLPELVVGAVLVEEVFAWPGIASALVASAQALDFPLLAALTVATAAVVLAGSLAADTAYLLLDPRVSSDV</sequence>
<keyword evidence="5 7" id="KW-1133">Transmembrane helix</keyword>
<comment type="subcellular location">
    <subcellularLocation>
        <location evidence="1 7">Cell membrane</location>
        <topology evidence="1 7">Multi-pass membrane protein</topology>
    </subcellularLocation>
</comment>
<comment type="caution">
    <text evidence="9">The sequence shown here is derived from an EMBL/GenBank/DDBJ whole genome shotgun (WGS) entry which is preliminary data.</text>
</comment>
<reference evidence="9 10" key="1">
    <citation type="submission" date="2020-09" db="EMBL/GenBank/DDBJ databases">
        <title>Diversity and distribution of actinomycetes associated with coral in the coast of Hainan.</title>
        <authorList>
            <person name="Li F."/>
        </authorList>
    </citation>
    <scope>NUCLEOTIDE SEQUENCE [LARGE SCALE GENOMIC DNA]</scope>
    <source>
        <strain evidence="9 10">HNM0947</strain>
    </source>
</reference>
<dbReference type="EMBL" id="JADBGI010000004">
    <property type="protein sequence ID" value="MBE2998223.1"/>
    <property type="molecule type" value="Genomic_DNA"/>
</dbReference>
<evidence type="ECO:0000259" key="8">
    <source>
        <dbReference type="PROSITE" id="PS50928"/>
    </source>
</evidence>
<evidence type="ECO:0000256" key="6">
    <source>
        <dbReference type="ARBA" id="ARBA00023136"/>
    </source>
</evidence>
<feature type="transmembrane region" description="Helical" evidence="7">
    <location>
        <begin position="255"/>
        <end position="273"/>
    </location>
</feature>
<dbReference type="SUPFAM" id="SSF161098">
    <property type="entry name" value="MetI-like"/>
    <property type="match status" value="1"/>
</dbReference>
<keyword evidence="4 7" id="KW-0812">Transmembrane</keyword>
<feature type="transmembrane region" description="Helical" evidence="7">
    <location>
        <begin position="125"/>
        <end position="149"/>
    </location>
</feature>
<name>A0ABR9P2Z4_9ACTN</name>
<evidence type="ECO:0000256" key="2">
    <source>
        <dbReference type="ARBA" id="ARBA00022448"/>
    </source>
</evidence>
<evidence type="ECO:0000256" key="5">
    <source>
        <dbReference type="ARBA" id="ARBA00022989"/>
    </source>
</evidence>
<evidence type="ECO:0000313" key="9">
    <source>
        <dbReference type="EMBL" id="MBE2998223.1"/>
    </source>
</evidence>
<gene>
    <name evidence="9" type="ORF">IDM40_05815</name>
</gene>
<dbReference type="RefSeq" id="WP_193120869.1">
    <property type="nucleotide sequence ID" value="NZ_JADBGI010000004.1"/>
</dbReference>
<dbReference type="PROSITE" id="PS50928">
    <property type="entry name" value="ABC_TM1"/>
    <property type="match status" value="1"/>
</dbReference>
<evidence type="ECO:0000256" key="3">
    <source>
        <dbReference type="ARBA" id="ARBA00022475"/>
    </source>
</evidence>